<sequence length="156" mass="18539">MLTKKELKILKQFSNCNYVKSRELEELLDVSNKTARKMISQLSDKIKFYGAVIESKPGKGYILEVRDEELFNKIFDEKEIVFVDSESRWEYLVKLFIESDTYLKIDDLAEDLYVSRKVISNSIKTAEEFLNIYNLYLIRKPHYGIQLTGEEYDKRR</sequence>
<dbReference type="InterPro" id="IPR036390">
    <property type="entry name" value="WH_DNA-bd_sf"/>
</dbReference>
<evidence type="ECO:0000313" key="3">
    <source>
        <dbReference type="Proteomes" id="UP001230220"/>
    </source>
</evidence>
<dbReference type="Gene3D" id="1.10.10.10">
    <property type="entry name" value="Winged helix-like DNA-binding domain superfamily/Winged helix DNA-binding domain"/>
    <property type="match status" value="2"/>
</dbReference>
<feature type="domain" description="Helix-turn-helix type 11" evidence="1">
    <location>
        <begin position="6"/>
        <end position="62"/>
    </location>
</feature>
<dbReference type="InterPro" id="IPR013196">
    <property type="entry name" value="HTH_11"/>
</dbReference>
<keyword evidence="3" id="KW-1185">Reference proteome</keyword>
<comment type="caution">
    <text evidence="2">The sequence shown here is derived from an EMBL/GenBank/DDBJ whole genome shotgun (WGS) entry which is preliminary data.</text>
</comment>
<evidence type="ECO:0000259" key="1">
    <source>
        <dbReference type="Pfam" id="PF08279"/>
    </source>
</evidence>
<accession>A0ABU0E3K2</accession>
<dbReference type="RefSeq" id="WP_307408222.1">
    <property type="nucleotide sequence ID" value="NZ_JAUSUR010000003.1"/>
</dbReference>
<feature type="domain" description="Helix-turn-helix type 11" evidence="1">
    <location>
        <begin position="88"/>
        <end position="143"/>
    </location>
</feature>
<dbReference type="Pfam" id="PF08279">
    <property type="entry name" value="HTH_11"/>
    <property type="match status" value="2"/>
</dbReference>
<dbReference type="PANTHER" id="PTHR30185">
    <property type="entry name" value="CRYPTIC BETA-GLUCOSIDE BGL OPERON ANTITERMINATOR"/>
    <property type="match status" value="1"/>
</dbReference>
<gene>
    <name evidence="2" type="ORF">J2S15_002220</name>
</gene>
<dbReference type="PANTHER" id="PTHR30185:SF13">
    <property type="entry name" value="LICABCH OPERON REGULATOR-RELATED"/>
    <property type="match status" value="1"/>
</dbReference>
<proteinExistence type="predicted"/>
<name>A0ABU0E3K2_9FIRM</name>
<reference evidence="2 3" key="1">
    <citation type="submission" date="2023-07" db="EMBL/GenBank/DDBJ databases">
        <title>Genomic Encyclopedia of Type Strains, Phase IV (KMG-IV): sequencing the most valuable type-strain genomes for metagenomic binning, comparative biology and taxonomic classification.</title>
        <authorList>
            <person name="Goeker M."/>
        </authorList>
    </citation>
    <scope>NUCLEOTIDE SEQUENCE [LARGE SCALE GENOMIC DNA]</scope>
    <source>
        <strain evidence="2 3">DSM 16784</strain>
    </source>
</reference>
<protein>
    <submittedName>
        <fullName evidence="2">Transcriptional antiterminator</fullName>
    </submittedName>
</protein>
<evidence type="ECO:0000313" key="2">
    <source>
        <dbReference type="EMBL" id="MDQ0361473.1"/>
    </source>
</evidence>
<dbReference type="SUPFAM" id="SSF46785">
    <property type="entry name" value="Winged helix' DNA-binding domain"/>
    <property type="match status" value="1"/>
</dbReference>
<dbReference type="InterPro" id="IPR036388">
    <property type="entry name" value="WH-like_DNA-bd_sf"/>
</dbReference>
<dbReference type="EMBL" id="JAUSUR010000003">
    <property type="protein sequence ID" value="MDQ0361473.1"/>
    <property type="molecule type" value="Genomic_DNA"/>
</dbReference>
<dbReference type="Proteomes" id="UP001230220">
    <property type="component" value="Unassembled WGS sequence"/>
</dbReference>
<organism evidence="2 3">
    <name type="scientific">Breznakia pachnodae</name>
    <dbReference type="NCBI Taxonomy" id="265178"/>
    <lineage>
        <taxon>Bacteria</taxon>
        <taxon>Bacillati</taxon>
        <taxon>Bacillota</taxon>
        <taxon>Erysipelotrichia</taxon>
        <taxon>Erysipelotrichales</taxon>
        <taxon>Erysipelotrichaceae</taxon>
        <taxon>Breznakia</taxon>
    </lineage>
</organism>
<dbReference type="InterPro" id="IPR050661">
    <property type="entry name" value="BglG_antiterminators"/>
</dbReference>